<dbReference type="OrthoDB" id="6147321at2759"/>
<keyword evidence="1" id="KW-1133">Transmembrane helix</keyword>
<evidence type="ECO:0000313" key="2">
    <source>
        <dbReference type="EMBL" id="CAD2175809.1"/>
    </source>
</evidence>
<protein>
    <submittedName>
        <fullName evidence="2">Uncharacterized protein</fullName>
    </submittedName>
</protein>
<sequence length="242" mass="28393">MGDNKSFYSPFYSKYNQVGFVPELFFNALTTTLFELFIIMPNFSLCYIFVKYRARAVFDPATSWQLLLGAFAHHVQYTTLRSNTSTLLFVYASIEILSQIMHLIYFVRISIGLNSLPIWFAKFYVVYVVISYVSTYFMYLLMSFDRLFAVSFPIFYNNLNKKLYIMGHLTTLIIFDITIFLIFIMPIFEYKNVLVTGKPIDNFLFISSINPIFPFIPLIIFIITTLIYLIIAILTKYKTGYF</sequence>
<dbReference type="Pfam" id="PF10320">
    <property type="entry name" value="7TM_GPCR_Srsx"/>
    <property type="match status" value="1"/>
</dbReference>
<feature type="transmembrane region" description="Helical" evidence="1">
    <location>
        <begin position="163"/>
        <end position="188"/>
    </location>
</feature>
<feature type="transmembrane region" description="Helical" evidence="1">
    <location>
        <begin position="87"/>
        <end position="107"/>
    </location>
</feature>
<dbReference type="AlphaFoldDB" id="A0A6V7VLQ5"/>
<proteinExistence type="predicted"/>
<dbReference type="InterPro" id="IPR019424">
    <property type="entry name" value="7TM_GPCR_Srsx"/>
</dbReference>
<dbReference type="EMBL" id="CAJEWN010000262">
    <property type="protein sequence ID" value="CAD2175809.1"/>
    <property type="molecule type" value="Genomic_DNA"/>
</dbReference>
<evidence type="ECO:0000313" key="3">
    <source>
        <dbReference type="Proteomes" id="UP000580250"/>
    </source>
</evidence>
<accession>A0A6V7VLQ5</accession>
<feature type="transmembrane region" description="Helical" evidence="1">
    <location>
        <begin position="24"/>
        <end position="50"/>
    </location>
</feature>
<reference evidence="2 3" key="1">
    <citation type="submission" date="2020-08" db="EMBL/GenBank/DDBJ databases">
        <authorList>
            <person name="Koutsovoulos G."/>
            <person name="Danchin GJ E."/>
        </authorList>
    </citation>
    <scope>NUCLEOTIDE SEQUENCE [LARGE SCALE GENOMIC DNA]</scope>
</reference>
<gene>
    <name evidence="2" type="ORF">MENT_LOCUS27559</name>
</gene>
<evidence type="ECO:0000256" key="1">
    <source>
        <dbReference type="SAM" id="Phobius"/>
    </source>
</evidence>
<name>A0A6V7VLQ5_MELEN</name>
<keyword evidence="1" id="KW-0812">Transmembrane</keyword>
<organism evidence="2 3">
    <name type="scientific">Meloidogyne enterolobii</name>
    <name type="common">Root-knot nematode worm</name>
    <name type="synonym">Meloidogyne mayaguensis</name>
    <dbReference type="NCBI Taxonomy" id="390850"/>
    <lineage>
        <taxon>Eukaryota</taxon>
        <taxon>Metazoa</taxon>
        <taxon>Ecdysozoa</taxon>
        <taxon>Nematoda</taxon>
        <taxon>Chromadorea</taxon>
        <taxon>Rhabditida</taxon>
        <taxon>Tylenchina</taxon>
        <taxon>Tylenchomorpha</taxon>
        <taxon>Tylenchoidea</taxon>
        <taxon>Meloidogynidae</taxon>
        <taxon>Meloidogyninae</taxon>
        <taxon>Meloidogyne</taxon>
    </lineage>
</organism>
<feature type="transmembrane region" description="Helical" evidence="1">
    <location>
        <begin position="212"/>
        <end position="234"/>
    </location>
</feature>
<keyword evidence="1" id="KW-0472">Membrane</keyword>
<feature type="transmembrane region" description="Helical" evidence="1">
    <location>
        <begin position="119"/>
        <end position="142"/>
    </location>
</feature>
<dbReference type="Proteomes" id="UP000580250">
    <property type="component" value="Unassembled WGS sequence"/>
</dbReference>
<comment type="caution">
    <text evidence="2">The sequence shown here is derived from an EMBL/GenBank/DDBJ whole genome shotgun (WGS) entry which is preliminary data.</text>
</comment>